<dbReference type="Proteomes" id="UP000319828">
    <property type="component" value="Unassembled WGS sequence"/>
</dbReference>
<dbReference type="OrthoDB" id="5872040at2"/>
<comment type="caution">
    <text evidence="2">The sequence shown here is derived from an EMBL/GenBank/DDBJ whole genome shotgun (WGS) entry which is preliminary data.</text>
</comment>
<evidence type="ECO:0000256" key="1">
    <source>
        <dbReference type="SAM" id="Phobius"/>
    </source>
</evidence>
<sequence length="146" mass="17320">MEELSLLNELGFESHVSIGATVVLLSFIIKTLYTEHMQRFMRDAWGFISRKFSQHQSNTTPSLYEMMPVRAQRWFDTFEMTWGYTVVLVCLAYELFIIYWATKPEFWLLPLDMQLKLAGMFCLFVLFKFTALKSSNRILHRKLERG</sequence>
<proteinExistence type="predicted"/>
<feature type="transmembrane region" description="Helical" evidence="1">
    <location>
        <begin position="82"/>
        <end position="101"/>
    </location>
</feature>
<evidence type="ECO:0000313" key="2">
    <source>
        <dbReference type="EMBL" id="TVO32145.1"/>
    </source>
</evidence>
<protein>
    <submittedName>
        <fullName evidence="2">Uncharacterized protein</fullName>
    </submittedName>
</protein>
<dbReference type="EMBL" id="VMKJ01000063">
    <property type="protein sequence ID" value="TVO32145.1"/>
    <property type="molecule type" value="Genomic_DNA"/>
</dbReference>
<keyword evidence="1" id="KW-0472">Membrane</keyword>
<accession>A0A557NUZ2</accession>
<name>A0A557NUZ2_9VIBR</name>
<keyword evidence="1" id="KW-1133">Transmembrane helix</keyword>
<reference evidence="2 3" key="1">
    <citation type="submission" date="2019-07" db="EMBL/GenBank/DDBJ databases">
        <title>The draft genome sequence of Vibrio algivorus M1486.</title>
        <authorList>
            <person name="Meng X."/>
        </authorList>
    </citation>
    <scope>NUCLEOTIDE SEQUENCE [LARGE SCALE GENOMIC DNA]</scope>
    <source>
        <strain evidence="2 3">M1486</strain>
    </source>
</reference>
<feature type="transmembrane region" description="Helical" evidence="1">
    <location>
        <begin position="113"/>
        <end position="132"/>
    </location>
</feature>
<feature type="transmembrane region" description="Helical" evidence="1">
    <location>
        <begin position="12"/>
        <end position="33"/>
    </location>
</feature>
<organism evidence="2 3">
    <name type="scientific">Vibrio algivorus</name>
    <dbReference type="NCBI Taxonomy" id="1667024"/>
    <lineage>
        <taxon>Bacteria</taxon>
        <taxon>Pseudomonadati</taxon>
        <taxon>Pseudomonadota</taxon>
        <taxon>Gammaproteobacteria</taxon>
        <taxon>Vibrionales</taxon>
        <taxon>Vibrionaceae</taxon>
        <taxon>Vibrio</taxon>
    </lineage>
</organism>
<dbReference type="AlphaFoldDB" id="A0A557NUZ2"/>
<dbReference type="RefSeq" id="WP_144389200.1">
    <property type="nucleotide sequence ID" value="NZ_CANNCB010000070.1"/>
</dbReference>
<gene>
    <name evidence="2" type="ORF">FOF44_17420</name>
</gene>
<keyword evidence="1" id="KW-0812">Transmembrane</keyword>
<evidence type="ECO:0000313" key="3">
    <source>
        <dbReference type="Proteomes" id="UP000319828"/>
    </source>
</evidence>